<dbReference type="InterPro" id="IPR031881">
    <property type="entry name" value="DUF4761"/>
</dbReference>
<dbReference type="RefSeq" id="WP_024185458.1">
    <property type="nucleotide sequence ID" value="NZ_CAJSIA010000001.1"/>
</dbReference>
<feature type="region of interest" description="Disordered" evidence="1">
    <location>
        <begin position="1"/>
        <end position="50"/>
    </location>
</feature>
<evidence type="ECO:0000313" key="2">
    <source>
        <dbReference type="EMBL" id="STC88506.1"/>
    </source>
</evidence>
<proteinExistence type="predicted"/>
<accession>A0A376DFD8</accession>
<organism evidence="2 3">
    <name type="scientific">Escherichia coli</name>
    <dbReference type="NCBI Taxonomy" id="562"/>
    <lineage>
        <taxon>Bacteria</taxon>
        <taxon>Pseudomonadati</taxon>
        <taxon>Pseudomonadota</taxon>
        <taxon>Gammaproteobacteria</taxon>
        <taxon>Enterobacterales</taxon>
        <taxon>Enterobacteriaceae</taxon>
        <taxon>Escherichia</taxon>
    </lineage>
</organism>
<name>A0A376DFD8_ECOLX</name>
<evidence type="ECO:0000256" key="1">
    <source>
        <dbReference type="SAM" id="MobiDB-lite"/>
    </source>
</evidence>
<evidence type="ECO:0008006" key="4">
    <source>
        <dbReference type="Google" id="ProtNLM"/>
    </source>
</evidence>
<protein>
    <recommendedName>
        <fullName evidence="4">DUF4761 family protein</fullName>
    </recommendedName>
</protein>
<dbReference type="Proteomes" id="UP000254647">
    <property type="component" value="Unassembled WGS sequence"/>
</dbReference>
<dbReference type="Pfam" id="PF15958">
    <property type="entry name" value="DUF4761"/>
    <property type="match status" value="1"/>
</dbReference>
<sequence length="114" mass="13054">MKKPGNFSQQNFRTSAERHVARQHFRKNSATTTTEIHATPDGHPVKQTGKHTWTIGDTGIVIHKSFRSPVTGRFNFTLTRGDDYFGQDFTFFEALRTADRLINGLRFQYPGSKH</sequence>
<dbReference type="EMBL" id="UFXW01000004">
    <property type="protein sequence ID" value="STC88506.1"/>
    <property type="molecule type" value="Genomic_DNA"/>
</dbReference>
<reference evidence="2 3" key="1">
    <citation type="submission" date="2018-06" db="EMBL/GenBank/DDBJ databases">
        <authorList>
            <consortium name="Pathogen Informatics"/>
            <person name="Doyle S."/>
        </authorList>
    </citation>
    <scope>NUCLEOTIDE SEQUENCE [LARGE SCALE GENOMIC DNA]</scope>
    <source>
        <strain evidence="2 3">NCTC10767</strain>
    </source>
</reference>
<feature type="compositionally biased region" description="Polar residues" evidence="1">
    <location>
        <begin position="1"/>
        <end position="14"/>
    </location>
</feature>
<evidence type="ECO:0000313" key="3">
    <source>
        <dbReference type="Proteomes" id="UP000254647"/>
    </source>
</evidence>
<dbReference type="AlphaFoldDB" id="A0A376DFD8"/>
<gene>
    <name evidence="2" type="ORF">NCTC10767_04789</name>
</gene>